<sequence>MPKDYLTVVLQLPDDPDGRAAVSEALRVGGTFNGATITAVSLEDEITVNEILEEQMDSDEVDDARAHAKRRNAVAERLADNEGS</sequence>
<evidence type="ECO:0000313" key="1">
    <source>
        <dbReference type="EMBL" id="VWC79875.1"/>
    </source>
</evidence>
<dbReference type="EMBL" id="CABVQN010000004">
    <property type="protein sequence ID" value="VWC79875.1"/>
    <property type="molecule type" value="Genomic_DNA"/>
</dbReference>
<dbReference type="Proteomes" id="UP000494110">
    <property type="component" value="Unassembled WGS sequence"/>
</dbReference>
<gene>
    <name evidence="1" type="ORF">BLA39750_01115</name>
</gene>
<reference evidence="1 2" key="1">
    <citation type="submission" date="2019-09" db="EMBL/GenBank/DDBJ databases">
        <authorList>
            <person name="Depoorter E."/>
        </authorList>
    </citation>
    <scope>NUCLEOTIDE SEQUENCE [LARGE SCALE GENOMIC DNA]</scope>
    <source>
        <strain evidence="1">R-39750</strain>
    </source>
</reference>
<dbReference type="AlphaFoldDB" id="A0A6P2URR0"/>
<proteinExistence type="predicted"/>
<organism evidence="1 2">
    <name type="scientific">Burkholderia lata (strain ATCC 17760 / DSM 23089 / LMG 22485 / NCIMB 9086 / R18194 / 383)</name>
    <dbReference type="NCBI Taxonomy" id="482957"/>
    <lineage>
        <taxon>Bacteria</taxon>
        <taxon>Pseudomonadati</taxon>
        <taxon>Pseudomonadota</taxon>
        <taxon>Betaproteobacteria</taxon>
        <taxon>Burkholderiales</taxon>
        <taxon>Burkholderiaceae</taxon>
        <taxon>Burkholderia</taxon>
        <taxon>Burkholderia cepacia complex</taxon>
    </lineage>
</organism>
<name>A0A6P2URR0_BURL3</name>
<accession>A0A6P2URR0</accession>
<protein>
    <submittedName>
        <fullName evidence="1">Uncharacterized protein</fullName>
    </submittedName>
</protein>
<dbReference type="RefSeq" id="WP_175011270.1">
    <property type="nucleotide sequence ID" value="NZ_CABVQN010000004.1"/>
</dbReference>
<evidence type="ECO:0000313" key="2">
    <source>
        <dbReference type="Proteomes" id="UP000494110"/>
    </source>
</evidence>